<feature type="domain" description="GEVED" evidence="3">
    <location>
        <begin position="795"/>
        <end position="877"/>
    </location>
</feature>
<dbReference type="RefSeq" id="WP_235904633.1">
    <property type="nucleotide sequence ID" value="NZ_BKCG01000001.1"/>
</dbReference>
<evidence type="ECO:0000256" key="1">
    <source>
        <dbReference type="ARBA" id="ARBA00022729"/>
    </source>
</evidence>
<organism evidence="4 5">
    <name type="scientific">Patiriisocius marinus</name>
    <dbReference type="NCBI Taxonomy" id="1397112"/>
    <lineage>
        <taxon>Bacteria</taxon>
        <taxon>Pseudomonadati</taxon>
        <taxon>Bacteroidota</taxon>
        <taxon>Flavobacteriia</taxon>
        <taxon>Flavobacteriales</taxon>
        <taxon>Flavobacteriaceae</taxon>
        <taxon>Patiriisocius</taxon>
    </lineage>
</organism>
<sequence>MKLNQLLLLGIALVVSNVFAQQSFPPDQVITGTLLGKTGALRDFATMGPDEFNDPKTHTMIPNISTTQPQLNPTSTVIQNLQTEQGRVVTMPPLQNFVGASASESGAFPPDPTGAVGPNHYVHSVNSLVKIFDKTGGLLVGPVNLGAFLGSTSFGDPIVLYDQLADRWIVSGFGNLQVSNDLLFGVSETSDPTGAYNVYSYTFSSLPDYPHYSVWHDGYYGTINLGGFSSLGVVMERDVMIAGGPDPQILMFSLPGIVDNPNQVKSPAAANLLGTTVDTSLPGYITYLQDDAWGGIGFDHLKVWEISVDWDDINNSVISSPQEIPTDPFDAGELFGDGNGAIRQPGTSQRLAGHGGIISYAANYRPFDDHNSWLVTFNTFIDNNETGGIRWIELRNDDTTTDWSIFQEGTFSIADGHSRLMSSAAIDAAGNIGMAYTTASETLPVSLRYTGRFNDDPLGQMTVAETVIIDGPGIRNNANRYGDYSHMTMDPDNFTFWFTSDYFSSTNQWRTQIASFQLSGGFGVDVGPNNITTPVNGALTATETVTVSIRNFGLDVQNTIPLELRLDGVLVASETFTGTINSNELGIYTFAQTVDLSTPGQTYTLEVTTGLLADEFLPNNVFSKEVTHLFSNDIGAIEITAPENGSSLGTEVISVNLRNFGVAPQTGFDVQYSVNGATAVTETFVGTINSEEEVIYDFTTPFDFSTLGTYNIVVRTLLAGDLDATNDETSLDVENVLCSPSSDCTLGDGFRLVQIAEINNPSDCEGYGDFTTQIANLGEGSSNSITFTTEYGDQNVKVWIDFNDDLDFTTDEIVVPNFVIAAGQAAGSYTETTTLTVPAGAAFGEHRMRVKSNWQAEVDDDPCVESQYGETEDYTANIGVLGTEDFEVANGDLVITTLVNKQFEVTLNTQFDGSVFLGVYNILGQEMGFNKRIPKENGIYKLNLDMSSVSSGVYLLKVGGQTTTSYKTARIIVQ</sequence>
<comment type="caution">
    <text evidence="4">The sequence shown here is derived from an EMBL/GenBank/DDBJ whole genome shotgun (WGS) entry which is preliminary data.</text>
</comment>
<reference evidence="4 5" key="1">
    <citation type="submission" date="2019-08" db="EMBL/GenBank/DDBJ databases">
        <title>Draft genome sequence of Ulvibacter marinus type strain NBRC 109484.</title>
        <authorList>
            <person name="Kawano K."/>
            <person name="Ushijima N."/>
            <person name="Kihara M."/>
            <person name="Itoh H."/>
        </authorList>
    </citation>
    <scope>NUCLEOTIDE SEQUENCE [LARGE SCALE GENOMIC DNA]</scope>
    <source>
        <strain evidence="4 5">NBRC 109484</strain>
    </source>
</reference>
<dbReference type="InterPro" id="IPR045474">
    <property type="entry name" value="GEVED"/>
</dbReference>
<feature type="signal peptide" evidence="2">
    <location>
        <begin position="1"/>
        <end position="20"/>
    </location>
</feature>
<gene>
    <name evidence="4" type="ORF">ULMA_06870</name>
</gene>
<evidence type="ECO:0000256" key="2">
    <source>
        <dbReference type="SAM" id="SignalP"/>
    </source>
</evidence>
<dbReference type="EMBL" id="BKCG01000001">
    <property type="protein sequence ID" value="GER58579.1"/>
    <property type="molecule type" value="Genomic_DNA"/>
</dbReference>
<protein>
    <recommendedName>
        <fullName evidence="3">GEVED domain-containing protein</fullName>
    </recommendedName>
</protein>
<dbReference type="Proteomes" id="UP000326509">
    <property type="component" value="Unassembled WGS sequence"/>
</dbReference>
<proteinExistence type="predicted"/>
<dbReference type="NCBIfam" id="TIGR04183">
    <property type="entry name" value="Por_Secre_tail"/>
    <property type="match status" value="1"/>
</dbReference>
<evidence type="ECO:0000313" key="5">
    <source>
        <dbReference type="Proteomes" id="UP000326509"/>
    </source>
</evidence>
<keyword evidence="1 2" id="KW-0732">Signal</keyword>
<keyword evidence="5" id="KW-1185">Reference proteome</keyword>
<name>A0A5J4IMR8_9FLAO</name>
<dbReference type="Pfam" id="PF20009">
    <property type="entry name" value="GEVED"/>
    <property type="match status" value="1"/>
</dbReference>
<dbReference type="InterPro" id="IPR026444">
    <property type="entry name" value="Secre_tail"/>
</dbReference>
<feature type="chain" id="PRO_5023842391" description="GEVED domain-containing protein" evidence="2">
    <location>
        <begin position="21"/>
        <end position="974"/>
    </location>
</feature>
<accession>A0A5J4IMR8</accession>
<dbReference type="AlphaFoldDB" id="A0A5J4IMR8"/>
<evidence type="ECO:0000313" key="4">
    <source>
        <dbReference type="EMBL" id="GER58579.1"/>
    </source>
</evidence>
<evidence type="ECO:0000259" key="3">
    <source>
        <dbReference type="Pfam" id="PF20009"/>
    </source>
</evidence>